<dbReference type="PRINTS" id="PR01217">
    <property type="entry name" value="PRICHEXTENSN"/>
</dbReference>
<sequence>MSDSDRHHARPPKQPKPPETKKPSEILVLDSTQKGWAHRNAVNQCRALSHDVLHSVTNFCQAVRDITLTAPSHELYLSDEAPLKRLSADLKTLGQWVQTALEAYAARRATSLAPAPAPNPPTTQPPKTPATRSTQPTPSPSPAPAVTTSAKVPASTKTPQSSSTSKTKSAPPPVPAPTPSEPTLLPTPRTTPKRDIPATSRLFVRYRDAPDPQCRPHPKTIVRTLNNCFEDPVLRAVSYTRDNQLILHTILPFSAQHLIGYDKMLQDTIGPLLFPSATTPPVPTFDTGEAWSKVVLRGVPLPIWGTKSTVDRQLRALSSDLCASNNLSSSSVQLVRKIG</sequence>
<evidence type="ECO:0000256" key="1">
    <source>
        <dbReference type="SAM" id="MobiDB-lite"/>
    </source>
</evidence>
<reference evidence="3" key="1">
    <citation type="journal article" date="2012" name="Science">
        <title>The Paleozoic origin of enzymatic lignin decomposition reconstructed from 31 fungal genomes.</title>
        <authorList>
            <person name="Floudas D."/>
            <person name="Binder M."/>
            <person name="Riley R."/>
            <person name="Barry K."/>
            <person name="Blanchette R.A."/>
            <person name="Henrissat B."/>
            <person name="Martinez A.T."/>
            <person name="Otillar R."/>
            <person name="Spatafora J.W."/>
            <person name="Yadav J.S."/>
            <person name="Aerts A."/>
            <person name="Benoit I."/>
            <person name="Boyd A."/>
            <person name="Carlson A."/>
            <person name="Copeland A."/>
            <person name="Coutinho P.M."/>
            <person name="de Vries R.P."/>
            <person name="Ferreira P."/>
            <person name="Findley K."/>
            <person name="Foster B."/>
            <person name="Gaskell J."/>
            <person name="Glotzer D."/>
            <person name="Gorecki P."/>
            <person name="Heitman J."/>
            <person name="Hesse C."/>
            <person name="Hori C."/>
            <person name="Igarashi K."/>
            <person name="Jurgens J.A."/>
            <person name="Kallen N."/>
            <person name="Kersten P."/>
            <person name="Kohler A."/>
            <person name="Kuees U."/>
            <person name="Kumar T.K.A."/>
            <person name="Kuo A."/>
            <person name="LaButti K."/>
            <person name="Larrondo L.F."/>
            <person name="Lindquist E."/>
            <person name="Ling A."/>
            <person name="Lombard V."/>
            <person name="Lucas S."/>
            <person name="Lundell T."/>
            <person name="Martin R."/>
            <person name="McLaughlin D.J."/>
            <person name="Morgenstern I."/>
            <person name="Morin E."/>
            <person name="Murat C."/>
            <person name="Nagy L.G."/>
            <person name="Nolan M."/>
            <person name="Ohm R.A."/>
            <person name="Patyshakuliyeva A."/>
            <person name="Rokas A."/>
            <person name="Ruiz-Duenas F.J."/>
            <person name="Sabat G."/>
            <person name="Salamov A."/>
            <person name="Samejima M."/>
            <person name="Schmutz J."/>
            <person name="Slot J.C."/>
            <person name="St John F."/>
            <person name="Stenlid J."/>
            <person name="Sun H."/>
            <person name="Sun S."/>
            <person name="Syed K."/>
            <person name="Tsang A."/>
            <person name="Wiebenga A."/>
            <person name="Young D."/>
            <person name="Pisabarro A."/>
            <person name="Eastwood D.C."/>
            <person name="Martin F."/>
            <person name="Cullen D."/>
            <person name="Grigoriev I.V."/>
            <person name="Hibbett D.S."/>
        </authorList>
    </citation>
    <scope>NUCLEOTIDE SEQUENCE [LARGE SCALE GENOMIC DNA]</scope>
    <source>
        <strain evidence="3">TFB10046</strain>
    </source>
</reference>
<feature type="compositionally biased region" description="Low complexity" evidence="1">
    <location>
        <begin position="144"/>
        <end position="169"/>
    </location>
</feature>
<proteinExistence type="predicted"/>
<dbReference type="InParanoid" id="J0WN39"/>
<gene>
    <name evidence="2" type="ORF">AURDEDRAFT_177671</name>
</gene>
<protein>
    <submittedName>
        <fullName evidence="2">Uncharacterized protein</fullName>
    </submittedName>
</protein>
<feature type="compositionally biased region" description="Low complexity" evidence="1">
    <location>
        <begin position="181"/>
        <end position="190"/>
    </location>
</feature>
<organism evidence="2 3">
    <name type="scientific">Auricularia subglabra (strain TFB-10046 / SS5)</name>
    <name type="common">White-rot fungus</name>
    <name type="synonym">Auricularia delicata (strain TFB10046)</name>
    <dbReference type="NCBI Taxonomy" id="717982"/>
    <lineage>
        <taxon>Eukaryota</taxon>
        <taxon>Fungi</taxon>
        <taxon>Dikarya</taxon>
        <taxon>Basidiomycota</taxon>
        <taxon>Agaricomycotina</taxon>
        <taxon>Agaricomycetes</taxon>
        <taxon>Auriculariales</taxon>
        <taxon>Auriculariaceae</taxon>
        <taxon>Auricularia</taxon>
    </lineage>
</organism>
<evidence type="ECO:0000313" key="2">
    <source>
        <dbReference type="EMBL" id="EJD33255.1"/>
    </source>
</evidence>
<dbReference type="EMBL" id="JH688339">
    <property type="protein sequence ID" value="EJD33255.1"/>
    <property type="molecule type" value="Genomic_DNA"/>
</dbReference>
<evidence type="ECO:0000313" key="3">
    <source>
        <dbReference type="Proteomes" id="UP000006514"/>
    </source>
</evidence>
<name>J0WN39_AURST</name>
<accession>J0WN39</accession>
<feature type="region of interest" description="Disordered" evidence="1">
    <location>
        <begin position="1"/>
        <end position="23"/>
    </location>
</feature>
<feature type="compositionally biased region" description="Pro residues" evidence="1">
    <location>
        <begin position="170"/>
        <end position="180"/>
    </location>
</feature>
<dbReference type="Proteomes" id="UP000006514">
    <property type="component" value="Unassembled WGS sequence"/>
</dbReference>
<feature type="region of interest" description="Disordered" evidence="1">
    <location>
        <begin position="111"/>
        <end position="199"/>
    </location>
</feature>
<dbReference type="AlphaFoldDB" id="J0WN39"/>
<feature type="compositionally biased region" description="Pro residues" evidence="1">
    <location>
        <begin position="115"/>
        <end position="128"/>
    </location>
</feature>
<keyword evidence="3" id="KW-1185">Reference proteome</keyword>
<dbReference type="KEGG" id="adl:AURDEDRAFT_177671"/>